<dbReference type="AlphaFoldDB" id="A0A139HBP6"/>
<keyword evidence="4" id="KW-1185">Reference proteome</keyword>
<dbReference type="OrthoDB" id="5346740at2759"/>
<evidence type="ECO:0000259" key="2">
    <source>
        <dbReference type="Pfam" id="PF15463"/>
    </source>
</evidence>
<proteinExistence type="predicted"/>
<feature type="compositionally biased region" description="Polar residues" evidence="1">
    <location>
        <begin position="372"/>
        <end position="390"/>
    </location>
</feature>
<dbReference type="PANTHER" id="PTHR28244:SF1">
    <property type="entry name" value="RNA POLYMERASE I-SPECIFIC TRANSCRIPTION INITIATION FACTOR RRN11"/>
    <property type="match status" value="1"/>
</dbReference>
<organism evidence="3 4">
    <name type="scientific">Pseudocercospora musae</name>
    <dbReference type="NCBI Taxonomy" id="113226"/>
    <lineage>
        <taxon>Eukaryota</taxon>
        <taxon>Fungi</taxon>
        <taxon>Dikarya</taxon>
        <taxon>Ascomycota</taxon>
        <taxon>Pezizomycotina</taxon>
        <taxon>Dothideomycetes</taxon>
        <taxon>Dothideomycetidae</taxon>
        <taxon>Mycosphaerellales</taxon>
        <taxon>Mycosphaerellaceae</taxon>
        <taxon>Pseudocercospora</taxon>
    </lineage>
</organism>
<feature type="region of interest" description="Disordered" evidence="1">
    <location>
        <begin position="1"/>
        <end position="427"/>
    </location>
</feature>
<dbReference type="InterPro" id="IPR053029">
    <property type="entry name" value="RNA_pol_I-specific_init_factor"/>
</dbReference>
<sequence length="574" mass="63419">MAKDNEQGLHGFVMRQRQRQHGDGGYDGQNDVVDLSECKVAPNGKKGSASANMQTARSNARRPSTRSGSRTDSAPHAQHNIFVTTDASAADRTSTAGSARDGQHKTQQQLENSQPKSRNVHEPSDYDHGVEEEKYTHDQEFVDGSGNAQRQPRISSGDAHHETMPQSTIHKRLSGDSYPETTSGTPSVVDPNAMQGHQGQINQYAPTAMPSRGPGGRAIPPGGEHVQAQAPTPKPPLRAGLEPPNLYSQPGPKNTTALIPDVPQGFSFALAQPTQLNMARPGQQPAQARASQPNHLQQPQRQHQQEQVMSQQEQQQQQVRASTRNGHRSVPTDQAQHGSEVPTKAHTPAEHEPQQHPVVGGRGETRSPFEHAQQQLLSKQRANRTGNPLQQRPVLPSEAEQEYSDGADPGFNGYPSVNGHDEQYPPVDESLDYEEKELVKMDYSHLKAMPFDTDPNMLPFEFDSAEQPDTLDEKFKAAASLPPDTQADFLGTLNLEEWEQAGDWFLVRFADLATRFKNARNAKRKAAREFESEIERRHEMVAKKQKLTEIAMNNMKESGGKVLQGTPKKTRKVK</sequence>
<dbReference type="InterPro" id="IPR029178">
    <property type="entry name" value="Ecm11_C"/>
</dbReference>
<dbReference type="PANTHER" id="PTHR28244">
    <property type="entry name" value="RNA POLYMERASE I-SPECIFIC TRANSCRIPTION INITIATION FACTOR RRN11"/>
    <property type="match status" value="1"/>
</dbReference>
<name>A0A139HBP6_9PEZI</name>
<dbReference type="GO" id="GO:0017025">
    <property type="term" value="F:TBP-class protein binding"/>
    <property type="evidence" value="ECO:0007669"/>
    <property type="project" value="TreeGrafter"/>
</dbReference>
<dbReference type="EMBL" id="LFZO01000700">
    <property type="protein sequence ID" value="KXS99846.1"/>
    <property type="molecule type" value="Genomic_DNA"/>
</dbReference>
<feature type="compositionally biased region" description="Polar residues" evidence="1">
    <location>
        <begin position="49"/>
        <end position="58"/>
    </location>
</feature>
<protein>
    <recommendedName>
        <fullName evidence="2">Extracellular mutant protein 11 C-terminal domain-containing protein</fullName>
    </recommendedName>
</protein>
<evidence type="ECO:0000256" key="1">
    <source>
        <dbReference type="SAM" id="MobiDB-lite"/>
    </source>
</evidence>
<comment type="caution">
    <text evidence="3">The sequence shown here is derived from an EMBL/GenBank/DDBJ whole genome shotgun (WGS) entry which is preliminary data.</text>
</comment>
<feature type="compositionally biased region" description="Polar residues" evidence="1">
    <location>
        <begin position="246"/>
        <end position="257"/>
    </location>
</feature>
<reference evidence="3 4" key="1">
    <citation type="submission" date="2015-07" db="EMBL/GenBank/DDBJ databases">
        <title>Comparative genomics of the Sigatoka disease complex on banana suggests a link between parallel evolutionary changes in Pseudocercospora fijiensis and Pseudocercospora eumusae and increased virulence on the banana host.</title>
        <authorList>
            <person name="Chang T.-C."/>
            <person name="Salvucci A."/>
            <person name="Crous P.W."/>
            <person name="Stergiopoulos I."/>
        </authorList>
    </citation>
    <scope>NUCLEOTIDE SEQUENCE [LARGE SCALE GENOMIC DNA]</scope>
    <source>
        <strain evidence="3 4">CBS 116634</strain>
    </source>
</reference>
<dbReference type="GO" id="GO:0001164">
    <property type="term" value="F:RNA polymerase I core promoter sequence-specific DNA binding"/>
    <property type="evidence" value="ECO:0007669"/>
    <property type="project" value="TreeGrafter"/>
</dbReference>
<accession>A0A139HBP6</accession>
<dbReference type="STRING" id="113226.A0A139HBP6"/>
<gene>
    <name evidence="3" type="ORF">AC579_9479</name>
</gene>
<evidence type="ECO:0000313" key="4">
    <source>
        <dbReference type="Proteomes" id="UP000073492"/>
    </source>
</evidence>
<feature type="domain" description="Extracellular mutant protein 11 C-terminal" evidence="2">
    <location>
        <begin position="432"/>
        <end position="563"/>
    </location>
</feature>
<dbReference type="Proteomes" id="UP000073492">
    <property type="component" value="Unassembled WGS sequence"/>
</dbReference>
<feature type="compositionally biased region" description="Low complexity" evidence="1">
    <location>
        <begin position="84"/>
        <end position="100"/>
    </location>
</feature>
<dbReference type="Pfam" id="PF15463">
    <property type="entry name" value="ECM11"/>
    <property type="match status" value="1"/>
</dbReference>
<dbReference type="GO" id="GO:0042790">
    <property type="term" value="P:nucleolar large rRNA transcription by RNA polymerase I"/>
    <property type="evidence" value="ECO:0007669"/>
    <property type="project" value="TreeGrafter"/>
</dbReference>
<feature type="compositionally biased region" description="Low complexity" evidence="1">
    <location>
        <begin position="279"/>
        <end position="320"/>
    </location>
</feature>
<feature type="compositionally biased region" description="Polar residues" evidence="1">
    <location>
        <begin position="105"/>
        <end position="117"/>
    </location>
</feature>
<feature type="region of interest" description="Disordered" evidence="1">
    <location>
        <begin position="553"/>
        <end position="574"/>
    </location>
</feature>
<feature type="compositionally biased region" description="Polar residues" evidence="1">
    <location>
        <begin position="195"/>
        <end position="205"/>
    </location>
</feature>
<feature type="compositionally biased region" description="Basic and acidic residues" evidence="1">
    <location>
        <begin position="119"/>
        <end position="140"/>
    </location>
</feature>
<dbReference type="GO" id="GO:0070860">
    <property type="term" value="C:RNA polymerase I core factor complex"/>
    <property type="evidence" value="ECO:0007669"/>
    <property type="project" value="TreeGrafter"/>
</dbReference>
<evidence type="ECO:0000313" key="3">
    <source>
        <dbReference type="EMBL" id="KXS99846.1"/>
    </source>
</evidence>